<evidence type="ECO:0000313" key="1">
    <source>
        <dbReference type="EMBL" id="GHO60353.1"/>
    </source>
</evidence>
<dbReference type="Proteomes" id="UP000654345">
    <property type="component" value="Unassembled WGS sequence"/>
</dbReference>
<accession>A0ABQ3V5Q6</accession>
<proteinExistence type="predicted"/>
<gene>
    <name evidence="1" type="ORF">KSB_88280</name>
</gene>
<keyword evidence="2" id="KW-1185">Reference proteome</keyword>
<comment type="caution">
    <text evidence="1">The sequence shown here is derived from an EMBL/GenBank/DDBJ whole genome shotgun (WGS) entry which is preliminary data.</text>
</comment>
<sequence>MSVIHEISSFSLTSHYALDTFQSPTHVFIFTQPPGRYLAFYDHDVEALPQLYLVHRSVVKSFITE</sequence>
<evidence type="ECO:0000313" key="2">
    <source>
        <dbReference type="Proteomes" id="UP000654345"/>
    </source>
</evidence>
<evidence type="ECO:0008006" key="3">
    <source>
        <dbReference type="Google" id="ProtNLM"/>
    </source>
</evidence>
<dbReference type="EMBL" id="BNJG01000005">
    <property type="protein sequence ID" value="GHO60353.1"/>
    <property type="molecule type" value="Genomic_DNA"/>
</dbReference>
<reference evidence="1 2" key="1">
    <citation type="journal article" date="2021" name="Int. J. Syst. Evol. Microbiol.">
        <title>Reticulibacter mediterranei gen. nov., sp. nov., within the new family Reticulibacteraceae fam. nov., and Ktedonospora formicarum gen. nov., sp. nov., Ktedonobacter robiniae sp. nov., Dictyobacter formicarum sp. nov. and Dictyobacter arantiisoli sp. nov., belonging to the class Ktedonobacteria.</title>
        <authorList>
            <person name="Yabe S."/>
            <person name="Zheng Y."/>
            <person name="Wang C.M."/>
            <person name="Sakai Y."/>
            <person name="Abe K."/>
            <person name="Yokota A."/>
            <person name="Donadio S."/>
            <person name="Cavaletti L."/>
            <person name="Monciardini P."/>
        </authorList>
    </citation>
    <scope>NUCLEOTIDE SEQUENCE [LARGE SCALE GENOMIC DNA]</scope>
    <source>
        <strain evidence="1 2">SOSP1-30</strain>
    </source>
</reference>
<organism evidence="1 2">
    <name type="scientific">Ktedonobacter robiniae</name>
    <dbReference type="NCBI Taxonomy" id="2778365"/>
    <lineage>
        <taxon>Bacteria</taxon>
        <taxon>Bacillati</taxon>
        <taxon>Chloroflexota</taxon>
        <taxon>Ktedonobacteria</taxon>
        <taxon>Ktedonobacterales</taxon>
        <taxon>Ktedonobacteraceae</taxon>
        <taxon>Ktedonobacter</taxon>
    </lineage>
</organism>
<protein>
    <recommendedName>
        <fullName evidence="3">DUF3298 domain-containing protein</fullName>
    </recommendedName>
</protein>
<name>A0ABQ3V5Q6_9CHLR</name>